<dbReference type="InterPro" id="IPR018511">
    <property type="entry name" value="Hemolysin-typ_Ca-bd_CS"/>
</dbReference>
<dbReference type="Gene3D" id="2.150.10.10">
    <property type="entry name" value="Serralysin-like metalloprotease, C-terminal"/>
    <property type="match status" value="3"/>
</dbReference>
<dbReference type="AlphaFoldDB" id="A0A9X5E2S2"/>
<evidence type="ECO:0000256" key="2">
    <source>
        <dbReference type="ARBA" id="ARBA00022525"/>
    </source>
</evidence>
<protein>
    <submittedName>
        <fullName evidence="3">Calcium-binding protein</fullName>
    </submittedName>
</protein>
<gene>
    <name evidence="3" type="ORF">QH73_0005390</name>
</gene>
<dbReference type="PANTHER" id="PTHR38340">
    <property type="entry name" value="S-LAYER PROTEIN"/>
    <property type="match status" value="1"/>
</dbReference>
<dbReference type="EMBL" id="JTJC03000001">
    <property type="protein sequence ID" value="NHC34101.1"/>
    <property type="molecule type" value="Genomic_DNA"/>
</dbReference>
<name>A0A9X5E2S2_9CYAN</name>
<sequence length="289" mass="29745">MAVITGTNADDGLNGTDENDIIYGLGGIDFIQGNGGDDEIYGGEGDDIIFSGTGQDRIFGGEGADRIFGSFESYGGDGNDALFGGTKLFGGDDNDSLWSGEGNDQLYGEDGNDSLYGGTQDDILYGADGNDNLNGGSGNDRLFGEDGNDTLLGIGLNDVPSSGSAGSDRFTSSIDILRGGDGADNFVFGGTLAGRAFGSFYTVAGNGDYGAIADFDKSQDKISLVREQRGFGIEEVTVEYSLAASPSGLPSGTAIFANNIGAKPELIAIVQNVSPDSLSLSDSYFQFIA</sequence>
<dbReference type="InterPro" id="IPR050557">
    <property type="entry name" value="RTX_toxin/Mannuronan_C5-epim"/>
</dbReference>
<dbReference type="InterPro" id="IPR011049">
    <property type="entry name" value="Serralysin-like_metalloprot_C"/>
</dbReference>
<dbReference type="OrthoDB" id="436909at2"/>
<dbReference type="PANTHER" id="PTHR38340:SF1">
    <property type="entry name" value="S-LAYER PROTEIN"/>
    <property type="match status" value="1"/>
</dbReference>
<comment type="caution">
    <text evidence="3">The sequence shown here is derived from an EMBL/GenBank/DDBJ whole genome shotgun (WGS) entry which is preliminary data.</text>
</comment>
<keyword evidence="2" id="KW-0964">Secreted</keyword>
<evidence type="ECO:0000256" key="1">
    <source>
        <dbReference type="ARBA" id="ARBA00004613"/>
    </source>
</evidence>
<evidence type="ECO:0000313" key="4">
    <source>
        <dbReference type="Proteomes" id="UP000031532"/>
    </source>
</evidence>
<keyword evidence="4" id="KW-1185">Reference proteome</keyword>
<comment type="subcellular location">
    <subcellularLocation>
        <location evidence="1">Secreted</location>
    </subcellularLocation>
</comment>
<dbReference type="GO" id="GO:0005509">
    <property type="term" value="F:calcium ion binding"/>
    <property type="evidence" value="ECO:0007669"/>
    <property type="project" value="InterPro"/>
</dbReference>
<dbReference type="InterPro" id="IPR001343">
    <property type="entry name" value="Hemolysn_Ca-bd"/>
</dbReference>
<dbReference type="SUPFAM" id="SSF51120">
    <property type="entry name" value="beta-Roll"/>
    <property type="match status" value="1"/>
</dbReference>
<accession>A0A9X5E2S2</accession>
<proteinExistence type="predicted"/>
<dbReference type="PRINTS" id="PR00313">
    <property type="entry name" value="CABNDNGRPT"/>
</dbReference>
<dbReference type="PROSITE" id="PS00330">
    <property type="entry name" value="HEMOLYSIN_CALCIUM"/>
    <property type="match status" value="4"/>
</dbReference>
<dbReference type="Pfam" id="PF00353">
    <property type="entry name" value="HemolysinCabind"/>
    <property type="match status" value="4"/>
</dbReference>
<organism evidence="3 4">
    <name type="scientific">Scytonema millei VB511283</name>
    <dbReference type="NCBI Taxonomy" id="1245923"/>
    <lineage>
        <taxon>Bacteria</taxon>
        <taxon>Bacillati</taxon>
        <taxon>Cyanobacteriota</taxon>
        <taxon>Cyanophyceae</taxon>
        <taxon>Nostocales</taxon>
        <taxon>Scytonemataceae</taxon>
        <taxon>Scytonema</taxon>
    </lineage>
</organism>
<reference evidence="3 4" key="1">
    <citation type="journal article" date="2015" name="Genome Announc.">
        <title>Draft Genome Sequence of the Terrestrial Cyanobacterium Scytonema millei VB511283, Isolated from Eastern India.</title>
        <authorList>
            <person name="Sen D."/>
            <person name="Chandrababunaidu M.M."/>
            <person name="Singh D."/>
            <person name="Sanghi N."/>
            <person name="Ghorai A."/>
            <person name="Mishra G.P."/>
            <person name="Madduluri M."/>
            <person name="Adhikary S.P."/>
            <person name="Tripathy S."/>
        </authorList>
    </citation>
    <scope>NUCLEOTIDE SEQUENCE [LARGE SCALE GENOMIC DNA]</scope>
    <source>
        <strain evidence="3 4">VB511283</strain>
    </source>
</reference>
<dbReference type="Proteomes" id="UP000031532">
    <property type="component" value="Unassembled WGS sequence"/>
</dbReference>
<dbReference type="GO" id="GO:0005576">
    <property type="term" value="C:extracellular region"/>
    <property type="evidence" value="ECO:0007669"/>
    <property type="project" value="UniProtKB-SubCell"/>
</dbReference>
<evidence type="ECO:0000313" key="3">
    <source>
        <dbReference type="EMBL" id="NHC34101.1"/>
    </source>
</evidence>